<reference evidence="8" key="1">
    <citation type="journal article" date="2022" name="J. Hered.">
        <title>A De Novo Chromosome-Level Genome Assembly of the White-Tailed Deer, Odocoileus Virginianus.</title>
        <authorList>
            <person name="London E.W."/>
            <person name="Roca A.L."/>
            <person name="Novakofski J.E."/>
            <person name="Mateus-Pinilla N.E."/>
        </authorList>
    </citation>
    <scope>NUCLEOTIDE SEQUENCE [LARGE SCALE GENOMIC DNA]</scope>
</reference>
<dbReference type="RefSeq" id="XP_070325971.1">
    <property type="nucleotide sequence ID" value="XM_070469870.1"/>
</dbReference>
<dbReference type="PROSITE" id="PS00986">
    <property type="entry name" value="SPERMADHESIN_2"/>
    <property type="match status" value="1"/>
</dbReference>
<feature type="chain" id="PRO_5045590919" evidence="6">
    <location>
        <begin position="23"/>
        <end position="164"/>
    </location>
</feature>
<name>A0ABM4IDR9_ODOVR</name>
<evidence type="ECO:0000256" key="1">
    <source>
        <dbReference type="ARBA" id="ARBA00004613"/>
    </source>
</evidence>
<keyword evidence="4" id="KW-1015">Disulfide bond</keyword>
<dbReference type="InterPro" id="IPR052129">
    <property type="entry name" value="Spermadhesin-Link_domain"/>
</dbReference>
<dbReference type="SMART" id="SM00042">
    <property type="entry name" value="CUB"/>
    <property type="match status" value="1"/>
</dbReference>
<dbReference type="SUPFAM" id="SSF49854">
    <property type="entry name" value="Spermadhesin, CUB domain"/>
    <property type="match status" value="1"/>
</dbReference>
<sequence length="164" mass="18124">MKLSSAIPWALLLSTGPGSSRAEGGQVLCAQHHPWKHSLSSQDARSSVDSLDWLPRNTNCGGILKEESGVIATYYGPETNCVWTIQMPQEYQVRVTIQNLHLNCDKESLEIIDGLPGSSVLGKICEGSLLDYRSSANIMTVKYIRKPDHPTSSYEVLYFQDPQA</sequence>
<dbReference type="PROSITE" id="PS01180">
    <property type="entry name" value="CUB"/>
    <property type="match status" value="1"/>
</dbReference>
<gene>
    <name evidence="9" type="primary">LOC110122841</name>
</gene>
<feature type="domain" description="CUB" evidence="7">
    <location>
        <begin position="60"/>
        <end position="161"/>
    </location>
</feature>
<evidence type="ECO:0000256" key="3">
    <source>
        <dbReference type="ARBA" id="ARBA00022525"/>
    </source>
</evidence>
<dbReference type="InterPro" id="IPR000859">
    <property type="entry name" value="CUB_dom"/>
</dbReference>
<comment type="caution">
    <text evidence="5">Lacks conserved residue(s) required for the propagation of feature annotation.</text>
</comment>
<feature type="signal peptide" evidence="6">
    <location>
        <begin position="1"/>
        <end position="22"/>
    </location>
</feature>
<accession>A0ABM4IDR9</accession>
<evidence type="ECO:0000313" key="8">
    <source>
        <dbReference type="Proteomes" id="UP001652640"/>
    </source>
</evidence>
<comment type="similarity">
    <text evidence="2">Belongs to the spermadhesin family.</text>
</comment>
<keyword evidence="8" id="KW-1185">Reference proteome</keyword>
<evidence type="ECO:0000259" key="7">
    <source>
        <dbReference type="PROSITE" id="PS01180"/>
    </source>
</evidence>
<dbReference type="Pfam" id="PF00431">
    <property type="entry name" value="CUB"/>
    <property type="match status" value="1"/>
</dbReference>
<keyword evidence="3" id="KW-0964">Secreted</keyword>
<proteinExistence type="inferred from homology"/>
<dbReference type="PANTHER" id="PTHR46908">
    <property type="entry name" value="CUBILIN-LIKE PROTEIN"/>
    <property type="match status" value="1"/>
</dbReference>
<comment type="subcellular location">
    <subcellularLocation>
        <location evidence="1">Secreted</location>
    </subcellularLocation>
</comment>
<dbReference type="PROSITE" id="PS00985">
    <property type="entry name" value="SPERMADHESIN_1"/>
    <property type="match status" value="1"/>
</dbReference>
<dbReference type="Gene3D" id="2.60.120.290">
    <property type="entry name" value="Spermadhesin, CUB domain"/>
    <property type="match status" value="1"/>
</dbReference>
<organism evidence="8 9">
    <name type="scientific">Odocoileus virginianus</name>
    <name type="common">White-tailed deer</name>
    <dbReference type="NCBI Taxonomy" id="9874"/>
    <lineage>
        <taxon>Eukaryota</taxon>
        <taxon>Metazoa</taxon>
        <taxon>Chordata</taxon>
        <taxon>Craniata</taxon>
        <taxon>Vertebrata</taxon>
        <taxon>Euteleostomi</taxon>
        <taxon>Mammalia</taxon>
        <taxon>Eutheria</taxon>
        <taxon>Laurasiatheria</taxon>
        <taxon>Artiodactyla</taxon>
        <taxon>Ruminantia</taxon>
        <taxon>Pecora</taxon>
        <taxon>Cervidae</taxon>
        <taxon>Odocoileinae</taxon>
        <taxon>Odocoileus</taxon>
    </lineage>
</organism>
<dbReference type="PANTHER" id="PTHR46908:SF8">
    <property type="entry name" value="C-TYPE LECTIN DOMAIN-CONTAINING PROTEIN"/>
    <property type="match status" value="1"/>
</dbReference>
<dbReference type="GeneID" id="110122841"/>
<reference evidence="9" key="2">
    <citation type="submission" date="2025-08" db="UniProtKB">
        <authorList>
            <consortium name="RefSeq"/>
        </authorList>
    </citation>
    <scope>IDENTIFICATION</scope>
    <source>
        <tissue evidence="9">Tongue muscle</tissue>
    </source>
</reference>
<protein>
    <submittedName>
        <fullName evidence="9">Spermadhesin-1</fullName>
    </submittedName>
</protein>
<evidence type="ECO:0000256" key="2">
    <source>
        <dbReference type="ARBA" id="ARBA00010668"/>
    </source>
</evidence>
<evidence type="ECO:0000256" key="6">
    <source>
        <dbReference type="SAM" id="SignalP"/>
    </source>
</evidence>
<keyword evidence="6" id="KW-0732">Signal</keyword>
<evidence type="ECO:0000313" key="9">
    <source>
        <dbReference type="RefSeq" id="XP_070325971.1"/>
    </source>
</evidence>
<dbReference type="InterPro" id="IPR035914">
    <property type="entry name" value="Sperma_CUB_dom_sf"/>
</dbReference>
<dbReference type="CDD" id="cd00041">
    <property type="entry name" value="CUB"/>
    <property type="match status" value="1"/>
</dbReference>
<dbReference type="InterPro" id="IPR000124">
    <property type="entry name" value="Spermadhesin"/>
</dbReference>
<evidence type="ECO:0000256" key="4">
    <source>
        <dbReference type="ARBA" id="ARBA00023157"/>
    </source>
</evidence>
<evidence type="ECO:0000256" key="5">
    <source>
        <dbReference type="PROSITE-ProRule" id="PRU00059"/>
    </source>
</evidence>
<dbReference type="Proteomes" id="UP001652640">
    <property type="component" value="Chromosome 7"/>
</dbReference>